<evidence type="ECO:0000256" key="2">
    <source>
        <dbReference type="ARBA" id="ARBA00022737"/>
    </source>
</evidence>
<name>A0A507EAT2_9FUNG</name>
<feature type="region of interest" description="Disordered" evidence="7">
    <location>
        <begin position="1090"/>
        <end position="1206"/>
    </location>
</feature>
<dbReference type="InterPro" id="IPR000953">
    <property type="entry name" value="Chromo/chromo_shadow_dom"/>
</dbReference>
<evidence type="ECO:0000256" key="6">
    <source>
        <dbReference type="ARBA" id="ARBA00023242"/>
    </source>
</evidence>
<keyword evidence="11" id="KW-1185">Reference proteome</keyword>
<evidence type="ECO:0000256" key="3">
    <source>
        <dbReference type="ARBA" id="ARBA00022741"/>
    </source>
</evidence>
<dbReference type="InterPro" id="IPR016197">
    <property type="entry name" value="Chromo-like_dom_sf"/>
</dbReference>
<keyword evidence="5" id="KW-0067">ATP-binding</keyword>
<dbReference type="CDD" id="cd18793">
    <property type="entry name" value="SF2_C_SNF"/>
    <property type="match status" value="1"/>
</dbReference>
<accession>A0A507EAT2</accession>
<comment type="caution">
    <text evidence="10">The sequence shown here is derived from an EMBL/GenBank/DDBJ whole genome shotgun (WGS) entry which is preliminary data.</text>
</comment>
<feature type="region of interest" description="Disordered" evidence="7">
    <location>
        <begin position="1462"/>
        <end position="1486"/>
    </location>
</feature>
<keyword evidence="3" id="KW-0547">Nucleotide-binding</keyword>
<evidence type="ECO:0000259" key="9">
    <source>
        <dbReference type="PROSITE" id="PS51194"/>
    </source>
</evidence>
<dbReference type="InterPro" id="IPR038718">
    <property type="entry name" value="SNF2-like_sf"/>
</dbReference>
<dbReference type="Pfam" id="PF00176">
    <property type="entry name" value="SNF2-rel_dom"/>
    <property type="match status" value="1"/>
</dbReference>
<evidence type="ECO:0000256" key="7">
    <source>
        <dbReference type="SAM" id="MobiDB-lite"/>
    </source>
</evidence>
<dbReference type="SMART" id="SM00298">
    <property type="entry name" value="CHROMO"/>
    <property type="match status" value="2"/>
</dbReference>
<feature type="compositionally biased region" description="Low complexity" evidence="7">
    <location>
        <begin position="1726"/>
        <end position="1740"/>
    </location>
</feature>
<dbReference type="STRING" id="109895.A0A507EAT2"/>
<feature type="compositionally biased region" description="Acidic residues" evidence="7">
    <location>
        <begin position="1137"/>
        <end position="1168"/>
    </location>
</feature>
<dbReference type="GO" id="GO:0042393">
    <property type="term" value="F:histone binding"/>
    <property type="evidence" value="ECO:0007669"/>
    <property type="project" value="TreeGrafter"/>
</dbReference>
<dbReference type="SMART" id="SM00490">
    <property type="entry name" value="HELICc"/>
    <property type="match status" value="1"/>
</dbReference>
<dbReference type="Gene3D" id="2.40.50.40">
    <property type="match status" value="2"/>
</dbReference>
<evidence type="ECO:0000256" key="5">
    <source>
        <dbReference type="ARBA" id="ARBA00022840"/>
    </source>
</evidence>
<proteinExistence type="predicted"/>
<feature type="compositionally biased region" description="Low complexity" evidence="7">
    <location>
        <begin position="1591"/>
        <end position="1608"/>
    </location>
</feature>
<dbReference type="GO" id="GO:0003677">
    <property type="term" value="F:DNA binding"/>
    <property type="evidence" value="ECO:0007669"/>
    <property type="project" value="TreeGrafter"/>
</dbReference>
<dbReference type="InterPro" id="IPR001650">
    <property type="entry name" value="Helicase_C-like"/>
</dbReference>
<dbReference type="CDD" id="cd18660">
    <property type="entry name" value="CD1_tandem"/>
    <property type="match status" value="1"/>
</dbReference>
<dbReference type="SMART" id="SM00487">
    <property type="entry name" value="DEXDc"/>
    <property type="match status" value="1"/>
</dbReference>
<dbReference type="SUPFAM" id="SSF52540">
    <property type="entry name" value="P-loop containing nucleoside triphosphate hydrolases"/>
    <property type="match status" value="2"/>
</dbReference>
<gene>
    <name evidence="10" type="ORF">PhCBS80983_g01424</name>
</gene>
<dbReference type="InterPro" id="IPR027417">
    <property type="entry name" value="P-loop_NTPase"/>
</dbReference>
<dbReference type="Gene3D" id="3.40.50.300">
    <property type="entry name" value="P-loop containing nucleotide triphosphate hydrolases"/>
    <property type="match status" value="1"/>
</dbReference>
<feature type="compositionally biased region" description="Acidic residues" evidence="7">
    <location>
        <begin position="1902"/>
        <end position="1911"/>
    </location>
</feature>
<feature type="region of interest" description="Disordered" evidence="7">
    <location>
        <begin position="1408"/>
        <end position="1441"/>
    </location>
</feature>
<feature type="domain" description="Helicase C-terminal" evidence="9">
    <location>
        <begin position="815"/>
        <end position="966"/>
    </location>
</feature>
<feature type="compositionally biased region" description="Basic and acidic residues" evidence="7">
    <location>
        <begin position="88"/>
        <end position="109"/>
    </location>
</feature>
<dbReference type="Proteomes" id="UP000318582">
    <property type="component" value="Unassembled WGS sequence"/>
</dbReference>
<evidence type="ECO:0000313" key="10">
    <source>
        <dbReference type="EMBL" id="TPX60906.1"/>
    </source>
</evidence>
<feature type="compositionally biased region" description="Low complexity" evidence="7">
    <location>
        <begin position="1467"/>
        <end position="1486"/>
    </location>
</feature>
<protein>
    <recommendedName>
        <fullName evidence="12">DNA helicase</fullName>
    </recommendedName>
</protein>
<feature type="region of interest" description="Disordered" evidence="7">
    <location>
        <begin position="88"/>
        <end position="114"/>
    </location>
</feature>
<keyword evidence="2" id="KW-0677">Repeat</keyword>
<dbReference type="InterPro" id="IPR014001">
    <property type="entry name" value="Helicase_ATP-bd"/>
</dbReference>
<feature type="region of interest" description="Disordered" evidence="7">
    <location>
        <begin position="1884"/>
        <end position="1911"/>
    </location>
</feature>
<dbReference type="GO" id="GO:0005524">
    <property type="term" value="F:ATP binding"/>
    <property type="evidence" value="ECO:0007669"/>
    <property type="project" value="UniProtKB-KW"/>
</dbReference>
<feature type="compositionally biased region" description="Acidic residues" evidence="7">
    <location>
        <begin position="206"/>
        <end position="221"/>
    </location>
</feature>
<dbReference type="GO" id="GO:0003682">
    <property type="term" value="F:chromatin binding"/>
    <property type="evidence" value="ECO:0007669"/>
    <property type="project" value="TreeGrafter"/>
</dbReference>
<feature type="compositionally biased region" description="Polar residues" evidence="7">
    <location>
        <begin position="1572"/>
        <end position="1586"/>
    </location>
</feature>
<reference evidence="10 11" key="1">
    <citation type="journal article" date="2019" name="Sci. Rep.">
        <title>Comparative genomics of chytrid fungi reveal insights into the obligate biotrophic and pathogenic lifestyle of Synchytrium endobioticum.</title>
        <authorList>
            <person name="van de Vossenberg B.T.L.H."/>
            <person name="Warris S."/>
            <person name="Nguyen H.D.T."/>
            <person name="van Gent-Pelzer M.P.E."/>
            <person name="Joly D.L."/>
            <person name="van de Geest H.C."/>
            <person name="Bonants P.J.M."/>
            <person name="Smith D.S."/>
            <person name="Levesque C.A."/>
            <person name="van der Lee T.A.J."/>
        </authorList>
    </citation>
    <scope>NUCLEOTIDE SEQUENCE [LARGE SCALE GENOMIC DNA]</scope>
    <source>
        <strain evidence="10 11">CBS 809.83</strain>
    </source>
</reference>
<dbReference type="GO" id="GO:0016887">
    <property type="term" value="F:ATP hydrolysis activity"/>
    <property type="evidence" value="ECO:0007669"/>
    <property type="project" value="TreeGrafter"/>
</dbReference>
<dbReference type="PROSITE" id="PS51192">
    <property type="entry name" value="HELICASE_ATP_BIND_1"/>
    <property type="match status" value="1"/>
</dbReference>
<evidence type="ECO:0000313" key="11">
    <source>
        <dbReference type="Proteomes" id="UP000318582"/>
    </source>
</evidence>
<dbReference type="Gene3D" id="3.40.50.10810">
    <property type="entry name" value="Tandem AAA-ATPase domain"/>
    <property type="match status" value="1"/>
</dbReference>
<evidence type="ECO:0000256" key="4">
    <source>
        <dbReference type="ARBA" id="ARBA00022801"/>
    </source>
</evidence>
<feature type="region of interest" description="Disordered" evidence="7">
    <location>
        <begin position="1572"/>
        <end position="1611"/>
    </location>
</feature>
<keyword evidence="4" id="KW-0378">Hydrolase</keyword>
<feature type="compositionally biased region" description="Acidic residues" evidence="7">
    <location>
        <begin position="237"/>
        <end position="247"/>
    </location>
</feature>
<feature type="compositionally biased region" description="Basic residues" evidence="7">
    <location>
        <begin position="263"/>
        <end position="272"/>
    </location>
</feature>
<evidence type="ECO:0008006" key="12">
    <source>
        <dbReference type="Google" id="ProtNLM"/>
    </source>
</evidence>
<comment type="subcellular location">
    <subcellularLocation>
        <location evidence="1">Nucleus</location>
    </subcellularLocation>
</comment>
<dbReference type="GO" id="GO:0000785">
    <property type="term" value="C:chromatin"/>
    <property type="evidence" value="ECO:0007669"/>
    <property type="project" value="TreeGrafter"/>
</dbReference>
<dbReference type="InterPro" id="IPR000330">
    <property type="entry name" value="SNF2_N"/>
</dbReference>
<dbReference type="GO" id="GO:0140658">
    <property type="term" value="F:ATP-dependent chromatin remodeler activity"/>
    <property type="evidence" value="ECO:0007669"/>
    <property type="project" value="TreeGrafter"/>
</dbReference>
<feature type="region of interest" description="Disordered" evidence="7">
    <location>
        <begin position="1721"/>
        <end position="1740"/>
    </location>
</feature>
<dbReference type="InterPro" id="IPR049730">
    <property type="entry name" value="SNF2/RAD54-like_C"/>
</dbReference>
<feature type="region of interest" description="Disordered" evidence="7">
    <location>
        <begin position="158"/>
        <end position="279"/>
    </location>
</feature>
<evidence type="ECO:0000259" key="8">
    <source>
        <dbReference type="PROSITE" id="PS51192"/>
    </source>
</evidence>
<feature type="domain" description="Helicase ATP-binding" evidence="8">
    <location>
        <begin position="502"/>
        <end position="678"/>
    </location>
</feature>
<dbReference type="SUPFAM" id="SSF54160">
    <property type="entry name" value="Chromo domain-like"/>
    <property type="match status" value="2"/>
</dbReference>
<keyword evidence="6" id="KW-0539">Nucleus</keyword>
<dbReference type="PROSITE" id="PS51194">
    <property type="entry name" value="HELICASE_CTER"/>
    <property type="match status" value="1"/>
</dbReference>
<feature type="region of interest" description="Disordered" evidence="7">
    <location>
        <begin position="1545"/>
        <end position="1564"/>
    </location>
</feature>
<sequence>MTVPLTDPDRRIVRISSLVASSTLTPTVSEKTFVALLLLHLGLDMTTHAANHNEEITSAAVTKGTTGTGDSGRAKAPPTAIKKITERRSDKVGEADALEERANDPKIREPTSSIKGRKDKLMAFDSSHDVQPAGAKPYVSNFEAVMISKVHDQIAVTSTANPTKNSTGSNTRDPIKAMSKSKADTRTDNFDDEADFTPNEPGSSEESPEEDEEPESSEDDKEPSRLRRRKGATVMISEDESESDEEAGPTNGHHQPLCTRCGRPSHNKKRKKREDDDLEEDLGQLIQCSRTYFESQWKCVDCTIWNDHVELILTFRDSAETTEGDTSREFYVKFAGWSYRHCTWVSERWLSGVRKEKAKYRNFLRMVAEENQAALDAGDGLIWPKEVDDVVPSDLVTVGGVLDVSYHDVHGTETIENVKQFYIKWVGLPHNKCNWEDCFEADDPMYETLVQKYEEFLRRNMLGDPSEKPAESRFFREYTEQPKFIGGGKLKPYQLDGLNWLMYKWSKHMPSILADDMGLGKTVQIVALLASLHHDYHLSPFLIAAPSSTLGHWEAELAAWAPELVVVRYAGDAQTREVIRSHEIFGPSDSSRTQSKNVRFHVLLVHYETLARDCAFFKKIKFDVMICDEGHRLKNDSAATFEAFRKHLKVEHRIILTGTPLQNNVRELFNLLSFLDPVKFAKPQDWEAKYGGDLITDEMVKEIHVLLKPYFLRRTKENADLDLPPKVEILVPLSLSPLQTELYKAIISKSAALLKQIGVSTTGKEDARVSYLKNILMELRKVCNHPYSLQDVEPTGLSDEESHKRLIGASGKLTLLHKMLPKLKSGGHRILIFSQFKLTLDILEDYLNVENYGYCRMDGDTTITDRQPIINRFNSPESDAFVFLLTTRTGAEGINLTAADTIILFDADWNPHRDIQAMARAHRIGQTKPLVVYRFFNRRCVEEKILEVGKKKLVLDHLLIEQMGSNADSRENLSSIIKYGAKALFEENEESLDAARIKYDNAEVDKLLDRSVIFQKKTDEESGPSAATDKLGAFAKLWQTDKAELVEQELTDIAGDASDMPEDEGDQGAFWDNLLKHTAEDAMQREAIEYDEHGRAKRRRKNVNYSELQRARVKMQSRDPSDAEEEEVDIQPRVTEDPEFEPELEEAENGDDGDTEDDNVEEPGEEVLMDISVVPKKGPGRPRKSITDLPGNQGKKRKINQSSAGVNGQQIFPTTATSQALPGGGVRTIYHKPLPNTQPNLPTRAHPINPLQNPTSKGKRNAPALVVPPSVIPPPSAAMRSAAEILVRAYTTPNKAPACWLCFSTNLHLIGDCPMRTSAAYILDAYFQMDAAVKVVSLADDVRYELIMKMKILSQFLKQIKGAGTVTGISNLVVPPSPAPLPTVMPVPHTMVAAELARPNPTLKEMIAQRQQGASGKKWPILPPAVSQGTGSGSSGIPPSVPTATQPLKVAVTTASTLTAPQANGKISNSSAAGIRSGSASSPNVQNVASVSPVTSVAPSGGLLNSSVPAGPVSERPSANISRYARQQALSQNIVPAIQSTVAGPPISHSINPPPNTAAQPKYQSSFGLTSQLQANTPHPTTTSSMPAGPPSVTSIPSASSTSIASSARQMVVRPAEAVMSHQPSPPSHTPVQPTSLVPTEAQFSVNKSVASERVPAGNCLFCASPEHPTDSFTCPLLRANPVAYRRRLIELIRTGLISHLTLQKVQEMEQRAVFYLQNNVKPPDASGTRSTSASSATSNSAVFSSGAPVAWPVSTAASQHDLNVGHGLTPTSSVFQALPQPMQGLSSTWPYTPQHHWNGQQPISNFVQQTFIPLQNPTTFQQQQSAPWIAPQGQYGPPPQPAFPQQMQFQQWHPQMNIPMSYPPPAWPNVTNAPPYQQLYQMQQPQQPIRPNLSPGTIVDLTEESENGKV</sequence>
<dbReference type="GO" id="GO:0005634">
    <property type="term" value="C:nucleus"/>
    <property type="evidence" value="ECO:0007669"/>
    <property type="project" value="UniProtKB-SubCell"/>
</dbReference>
<dbReference type="PANTHER" id="PTHR45623">
    <property type="entry name" value="CHROMODOMAIN-HELICASE-DNA-BINDING PROTEIN 3-RELATED-RELATED"/>
    <property type="match status" value="1"/>
</dbReference>
<dbReference type="EMBL" id="QEAQ01000011">
    <property type="protein sequence ID" value="TPX60906.1"/>
    <property type="molecule type" value="Genomic_DNA"/>
</dbReference>
<feature type="compositionally biased region" description="Polar residues" evidence="7">
    <location>
        <begin position="158"/>
        <end position="172"/>
    </location>
</feature>
<dbReference type="PANTHER" id="PTHR45623:SF17">
    <property type="entry name" value="CHROMODOMAIN-HELICASE-DNA-BINDING PROTEIN 3-RELATED"/>
    <property type="match status" value="1"/>
</dbReference>
<dbReference type="Pfam" id="PF00271">
    <property type="entry name" value="Helicase_C"/>
    <property type="match status" value="1"/>
</dbReference>
<organism evidence="10 11">
    <name type="scientific">Powellomyces hirtus</name>
    <dbReference type="NCBI Taxonomy" id="109895"/>
    <lineage>
        <taxon>Eukaryota</taxon>
        <taxon>Fungi</taxon>
        <taxon>Fungi incertae sedis</taxon>
        <taxon>Chytridiomycota</taxon>
        <taxon>Chytridiomycota incertae sedis</taxon>
        <taxon>Chytridiomycetes</taxon>
        <taxon>Spizellomycetales</taxon>
        <taxon>Powellomycetaceae</taxon>
        <taxon>Powellomyces</taxon>
    </lineage>
</organism>
<evidence type="ECO:0000256" key="1">
    <source>
        <dbReference type="ARBA" id="ARBA00004123"/>
    </source>
</evidence>